<accession>A0ABR6ET22</accession>
<evidence type="ECO:0000256" key="5">
    <source>
        <dbReference type="ARBA" id="ARBA00023136"/>
    </source>
</evidence>
<dbReference type="Gene3D" id="1.10.357.140">
    <property type="entry name" value="UbiA prenyltransferase"/>
    <property type="match status" value="1"/>
</dbReference>
<dbReference type="CDD" id="cd13956">
    <property type="entry name" value="PT_UbiA"/>
    <property type="match status" value="1"/>
</dbReference>
<feature type="transmembrane region" description="Helical" evidence="6">
    <location>
        <begin position="135"/>
        <end position="155"/>
    </location>
</feature>
<evidence type="ECO:0000313" key="7">
    <source>
        <dbReference type="EMBL" id="MBB2148405.1"/>
    </source>
</evidence>
<proteinExistence type="predicted"/>
<feature type="transmembrane region" description="Helical" evidence="6">
    <location>
        <begin position="110"/>
        <end position="128"/>
    </location>
</feature>
<keyword evidence="3 6" id="KW-0812">Transmembrane</keyword>
<evidence type="ECO:0000313" key="8">
    <source>
        <dbReference type="Proteomes" id="UP000636110"/>
    </source>
</evidence>
<keyword evidence="8" id="KW-1185">Reference proteome</keyword>
<evidence type="ECO:0000256" key="6">
    <source>
        <dbReference type="SAM" id="Phobius"/>
    </source>
</evidence>
<reference evidence="7 8" key="1">
    <citation type="submission" date="2019-11" db="EMBL/GenBank/DDBJ databases">
        <title>Description of Pedobacter sp. LMG 31462T.</title>
        <authorList>
            <person name="Carlier A."/>
            <person name="Qi S."/>
            <person name="Vandamme P."/>
        </authorList>
    </citation>
    <scope>NUCLEOTIDE SEQUENCE [LARGE SCALE GENOMIC DNA]</scope>
    <source>
        <strain evidence="7 8">LMG 31462</strain>
    </source>
</reference>
<protein>
    <recommendedName>
        <fullName evidence="9">Prenyltransferase</fullName>
    </recommendedName>
</protein>
<keyword evidence="5 6" id="KW-0472">Membrane</keyword>
<sequence>MKFFRIIRSVEWWEYKLPPLLAIGYATALKTDGVFMLAIPQLIILLLALVIGAVYVSIINDMTDIEADLASGKANRMVGIRPEIRWIFPTLCFILGLGFCAFLYPDQLSIFLYLIPWISFSLYSFRPIRLKNRGIWGVLADASGSHIFTSLLMISSISHVTGQTIDWIWFGSTGVWALCYGARGILWHQFHDRENDLQADLNTYAVKIDPAHFRKQELSLFCIELMAMTTMLYSLHLILPFLFLLLYLILALIRSNHLSYKPVLIICPENHPFHILMADFYQVFFPLSLLITAAFLQPYAWIILVVHLALFPQKTITALKDFKSIFSR</sequence>
<comment type="subcellular location">
    <subcellularLocation>
        <location evidence="1">Membrane</location>
        <topology evidence="1">Multi-pass membrane protein</topology>
    </subcellularLocation>
</comment>
<dbReference type="EMBL" id="WNXC01000001">
    <property type="protein sequence ID" value="MBB2148405.1"/>
    <property type="molecule type" value="Genomic_DNA"/>
</dbReference>
<dbReference type="InterPro" id="IPR044878">
    <property type="entry name" value="UbiA_sf"/>
</dbReference>
<gene>
    <name evidence="7" type="ORF">GM920_05720</name>
</gene>
<keyword evidence="2" id="KW-1003">Cell membrane</keyword>
<comment type="caution">
    <text evidence="7">The sequence shown here is derived from an EMBL/GenBank/DDBJ whole genome shotgun (WGS) entry which is preliminary data.</text>
</comment>
<evidence type="ECO:0000256" key="2">
    <source>
        <dbReference type="ARBA" id="ARBA00022475"/>
    </source>
</evidence>
<feature type="transmembrane region" description="Helical" evidence="6">
    <location>
        <begin position="167"/>
        <end position="186"/>
    </location>
</feature>
<feature type="transmembrane region" description="Helical" evidence="6">
    <location>
        <begin position="233"/>
        <end position="253"/>
    </location>
</feature>
<dbReference type="InterPro" id="IPR000537">
    <property type="entry name" value="UbiA_prenyltransferase"/>
</dbReference>
<dbReference type="Proteomes" id="UP000636110">
    <property type="component" value="Unassembled WGS sequence"/>
</dbReference>
<feature type="transmembrane region" description="Helical" evidence="6">
    <location>
        <begin position="34"/>
        <end position="56"/>
    </location>
</feature>
<evidence type="ECO:0000256" key="4">
    <source>
        <dbReference type="ARBA" id="ARBA00022989"/>
    </source>
</evidence>
<organism evidence="7 8">
    <name type="scientific">Pedobacter gandavensis</name>
    <dbReference type="NCBI Taxonomy" id="2679963"/>
    <lineage>
        <taxon>Bacteria</taxon>
        <taxon>Pseudomonadati</taxon>
        <taxon>Bacteroidota</taxon>
        <taxon>Sphingobacteriia</taxon>
        <taxon>Sphingobacteriales</taxon>
        <taxon>Sphingobacteriaceae</taxon>
        <taxon>Pedobacter</taxon>
    </lineage>
</organism>
<keyword evidence="4 6" id="KW-1133">Transmembrane helix</keyword>
<evidence type="ECO:0008006" key="9">
    <source>
        <dbReference type="Google" id="ProtNLM"/>
    </source>
</evidence>
<evidence type="ECO:0000256" key="1">
    <source>
        <dbReference type="ARBA" id="ARBA00004141"/>
    </source>
</evidence>
<name>A0ABR6ET22_9SPHI</name>
<feature type="transmembrane region" description="Helical" evidence="6">
    <location>
        <begin position="86"/>
        <end position="104"/>
    </location>
</feature>
<dbReference type="Pfam" id="PF01040">
    <property type="entry name" value="UbiA"/>
    <property type="match status" value="1"/>
</dbReference>
<evidence type="ECO:0000256" key="3">
    <source>
        <dbReference type="ARBA" id="ARBA00022692"/>
    </source>
</evidence>
<feature type="transmembrane region" description="Helical" evidence="6">
    <location>
        <begin position="283"/>
        <end position="310"/>
    </location>
</feature>
<dbReference type="RefSeq" id="WP_182954300.1">
    <property type="nucleotide sequence ID" value="NZ_WNXC01000001.1"/>
</dbReference>